<organism evidence="1 2">
    <name type="scientific">Chryseobacterium gleum</name>
    <name type="common">Flavobacterium gleum</name>
    <dbReference type="NCBI Taxonomy" id="250"/>
    <lineage>
        <taxon>Bacteria</taxon>
        <taxon>Pseudomonadati</taxon>
        <taxon>Bacteroidota</taxon>
        <taxon>Flavobacteriia</taxon>
        <taxon>Flavobacteriales</taxon>
        <taxon>Weeksellaceae</taxon>
        <taxon>Chryseobacterium group</taxon>
        <taxon>Chryseobacterium</taxon>
    </lineage>
</organism>
<reference evidence="1 2" key="1">
    <citation type="submission" date="2018-12" db="EMBL/GenBank/DDBJ databases">
        <authorList>
            <consortium name="Pathogen Informatics"/>
        </authorList>
    </citation>
    <scope>NUCLEOTIDE SEQUENCE [LARGE SCALE GENOMIC DNA]</scope>
    <source>
        <strain evidence="1 2">NCTC11432</strain>
    </source>
</reference>
<name>A0A3S4N479_CHRGE</name>
<evidence type="ECO:0000313" key="1">
    <source>
        <dbReference type="EMBL" id="VEE08342.1"/>
    </source>
</evidence>
<dbReference type="KEGG" id="cgle:NCTC11432_02614"/>
<dbReference type="Proteomes" id="UP000279227">
    <property type="component" value="Chromosome"/>
</dbReference>
<proteinExistence type="predicted"/>
<dbReference type="EMBL" id="LR134289">
    <property type="protein sequence ID" value="VEE08342.1"/>
    <property type="molecule type" value="Genomic_DNA"/>
</dbReference>
<dbReference type="AlphaFoldDB" id="A0A3S4N479"/>
<accession>A0A3S4N479</accession>
<gene>
    <name evidence="1" type="ORF">NCTC11432_02614</name>
</gene>
<sequence>MISPDRGRSYFFANKKDCVSSMPDDMALMREQIFGLSNLL</sequence>
<evidence type="ECO:0000313" key="2">
    <source>
        <dbReference type="Proteomes" id="UP000279227"/>
    </source>
</evidence>
<protein>
    <submittedName>
        <fullName evidence="1">Uncharacterized protein</fullName>
    </submittedName>
</protein>